<dbReference type="RefSeq" id="XP_002115984.1">
    <property type="nucleotide sequence ID" value="XM_002115948.1"/>
</dbReference>
<evidence type="ECO:0000313" key="4">
    <source>
        <dbReference type="Proteomes" id="UP000009022"/>
    </source>
</evidence>
<dbReference type="GO" id="GO:0015031">
    <property type="term" value="P:protein transport"/>
    <property type="evidence" value="ECO:0000318"/>
    <property type="project" value="GO_Central"/>
</dbReference>
<dbReference type="eggNOG" id="KOG3780">
    <property type="taxonomic scope" value="Eukaryota"/>
</dbReference>
<organism evidence="3 4">
    <name type="scientific">Trichoplax adhaerens</name>
    <name type="common">Trichoplax reptans</name>
    <dbReference type="NCBI Taxonomy" id="10228"/>
    <lineage>
        <taxon>Eukaryota</taxon>
        <taxon>Metazoa</taxon>
        <taxon>Placozoa</taxon>
        <taxon>Uniplacotomia</taxon>
        <taxon>Trichoplacea</taxon>
        <taxon>Trichoplacidae</taxon>
        <taxon>Trichoplax</taxon>
    </lineage>
</organism>
<dbReference type="PANTHER" id="PTHR11188:SF17">
    <property type="entry name" value="FI21816P1"/>
    <property type="match status" value="1"/>
</dbReference>
<dbReference type="SUPFAM" id="SSF81296">
    <property type="entry name" value="E set domains"/>
    <property type="match status" value="2"/>
</dbReference>
<gene>
    <name evidence="3" type="ORF">TRIADDRAFT_59960</name>
</gene>
<proteinExistence type="inferred from homology"/>
<accession>B3S6X1</accession>
<evidence type="ECO:0000256" key="1">
    <source>
        <dbReference type="ARBA" id="ARBA00005298"/>
    </source>
</evidence>
<dbReference type="InterPro" id="IPR011021">
    <property type="entry name" value="Arrestin-like_N"/>
</dbReference>
<dbReference type="KEGG" id="tad:TRIADDRAFT_59960"/>
<dbReference type="InterPro" id="IPR014756">
    <property type="entry name" value="Ig_E-set"/>
</dbReference>
<dbReference type="HOGENOM" id="CLU_039221_2_0_1"/>
<dbReference type="EMBL" id="DS985253">
    <property type="protein sequence ID" value="EDV21384.1"/>
    <property type="molecule type" value="Genomic_DNA"/>
</dbReference>
<dbReference type="OrthoDB" id="2333384at2759"/>
<feature type="domain" description="Arrestin C-terminal-like" evidence="2">
    <location>
        <begin position="180"/>
        <end position="309"/>
    </location>
</feature>
<protein>
    <recommendedName>
        <fullName evidence="2">Arrestin C-terminal-like domain-containing protein</fullName>
    </recommendedName>
</protein>
<dbReference type="PANTHER" id="PTHR11188">
    <property type="entry name" value="ARRESTIN DOMAIN CONTAINING PROTEIN"/>
    <property type="match status" value="1"/>
</dbReference>
<dbReference type="GO" id="GO:0005737">
    <property type="term" value="C:cytoplasm"/>
    <property type="evidence" value="ECO:0000318"/>
    <property type="project" value="GO_Central"/>
</dbReference>
<dbReference type="Pfam" id="PF00339">
    <property type="entry name" value="Arrestin_N"/>
    <property type="match status" value="1"/>
</dbReference>
<dbReference type="GeneID" id="6757281"/>
<dbReference type="CTD" id="6757281"/>
<dbReference type="InterPro" id="IPR050357">
    <property type="entry name" value="Arrestin_domain-protein"/>
</dbReference>
<dbReference type="OMA" id="DCERNIN"/>
<comment type="similarity">
    <text evidence="1">Belongs to the arrestin family.</text>
</comment>
<dbReference type="AlphaFoldDB" id="B3S6X1"/>
<dbReference type="InterPro" id="IPR014752">
    <property type="entry name" value="Arrestin-like_C"/>
</dbReference>
<reference evidence="3 4" key="1">
    <citation type="journal article" date="2008" name="Nature">
        <title>The Trichoplax genome and the nature of placozoans.</title>
        <authorList>
            <person name="Srivastava M."/>
            <person name="Begovic E."/>
            <person name="Chapman J."/>
            <person name="Putnam N.H."/>
            <person name="Hellsten U."/>
            <person name="Kawashima T."/>
            <person name="Kuo A."/>
            <person name="Mitros T."/>
            <person name="Salamov A."/>
            <person name="Carpenter M.L."/>
            <person name="Signorovitch A.Y."/>
            <person name="Moreno M.A."/>
            <person name="Kamm K."/>
            <person name="Grimwood J."/>
            <person name="Schmutz J."/>
            <person name="Shapiro H."/>
            <person name="Grigoriev I.V."/>
            <person name="Buss L.W."/>
            <person name="Schierwater B."/>
            <person name="Dellaporta S.L."/>
            <person name="Rokhsar D.S."/>
        </authorList>
    </citation>
    <scope>NUCLEOTIDE SEQUENCE [LARGE SCALE GENOMIC DNA]</scope>
    <source>
        <strain evidence="3 4">Grell-BS-1999</strain>
    </source>
</reference>
<keyword evidence="4" id="KW-1185">Reference proteome</keyword>
<name>B3S6X1_TRIAD</name>
<dbReference type="Proteomes" id="UP000009022">
    <property type="component" value="Unassembled WGS sequence"/>
</dbReference>
<evidence type="ECO:0000259" key="2">
    <source>
        <dbReference type="SMART" id="SM01017"/>
    </source>
</evidence>
<dbReference type="Pfam" id="PF02752">
    <property type="entry name" value="Arrestin_C"/>
    <property type="match status" value="1"/>
</dbReference>
<dbReference type="InterPro" id="IPR011022">
    <property type="entry name" value="Arrestin_C-like"/>
</dbReference>
<dbReference type="InParanoid" id="B3S6X1"/>
<sequence length="358" mass="40659">MINNTSIKQFEISLGTNPAVYFPGQAVNGKVILDLERQINIASIQVQCLGFSSWNVHRRTSARHHHCDINSRKETFIDDSETLWENVEGNLQEMPVGQYEFNFNFPLPIDKKLPSSAELMWYDSRIRYCIIATLNDKKKKLYRTVKVFTFLEIIDVNRPQFKAPPPLIEVENTSCCLCYQSLPTLLTISTDRSAYCPGESIKFEVVCDNMTSSRIKYIAAKLARTTDLHVGERTFLHVRHYYSEVRSTEEITGGQSFTWHEASMKIPSLPPSIKSNFITVSYELLIIAKFVHSPNQLASAPITIGSIPLNLQPDPSPPASDVNRLQSANVVFEGCVDDCERNINSKNKFKPFYPVARI</sequence>
<dbReference type="Gene3D" id="2.60.40.640">
    <property type="match status" value="2"/>
</dbReference>
<dbReference type="SMART" id="SM01017">
    <property type="entry name" value="Arrestin_C"/>
    <property type="match status" value="1"/>
</dbReference>
<evidence type="ECO:0000313" key="3">
    <source>
        <dbReference type="EMBL" id="EDV21384.1"/>
    </source>
</evidence>
<dbReference type="PhylomeDB" id="B3S6X1"/>